<keyword evidence="3" id="KW-1185">Reference proteome</keyword>
<evidence type="ECO:0000256" key="1">
    <source>
        <dbReference type="SAM" id="MobiDB-lite"/>
    </source>
</evidence>
<evidence type="ECO:0000313" key="3">
    <source>
        <dbReference type="Proteomes" id="UP001632038"/>
    </source>
</evidence>
<protein>
    <submittedName>
        <fullName evidence="2">Uncharacterized protein</fullName>
    </submittedName>
</protein>
<name>A0ABD3E4A8_9LAMI</name>
<dbReference type="AlphaFoldDB" id="A0ABD3E4A8"/>
<comment type="caution">
    <text evidence="2">The sequence shown here is derived from an EMBL/GenBank/DDBJ whole genome shotgun (WGS) entry which is preliminary data.</text>
</comment>
<proteinExistence type="predicted"/>
<organism evidence="2 3">
    <name type="scientific">Castilleja foliolosa</name>
    <dbReference type="NCBI Taxonomy" id="1961234"/>
    <lineage>
        <taxon>Eukaryota</taxon>
        <taxon>Viridiplantae</taxon>
        <taxon>Streptophyta</taxon>
        <taxon>Embryophyta</taxon>
        <taxon>Tracheophyta</taxon>
        <taxon>Spermatophyta</taxon>
        <taxon>Magnoliopsida</taxon>
        <taxon>eudicotyledons</taxon>
        <taxon>Gunneridae</taxon>
        <taxon>Pentapetalae</taxon>
        <taxon>asterids</taxon>
        <taxon>lamiids</taxon>
        <taxon>Lamiales</taxon>
        <taxon>Orobanchaceae</taxon>
        <taxon>Pedicularideae</taxon>
        <taxon>Castillejinae</taxon>
        <taxon>Castilleja</taxon>
    </lineage>
</organism>
<dbReference type="EMBL" id="JAVIJP010000007">
    <property type="protein sequence ID" value="KAL3649340.1"/>
    <property type="molecule type" value="Genomic_DNA"/>
</dbReference>
<dbReference type="PANTHER" id="PTHR33401">
    <property type="entry name" value="LIGHT-HARVESTING COMPLEX-LIKE PROTEIN OHP2, CHLOROPLASTIC"/>
    <property type="match status" value="1"/>
</dbReference>
<sequence>MKVLFCKKIKFPFMCFCKPSASHICNSAPIKLKNSPHIVPSAAYAVSETSDESSSGAEEEYVQEEGANGNYESDQNVPELKSCIRKLDSTRLGSVEKKSVRWRDKIGKQLFEIKEFESSETEDTDNEDDSSRCLCVIL</sequence>
<feature type="region of interest" description="Disordered" evidence="1">
    <location>
        <begin position="45"/>
        <end position="75"/>
    </location>
</feature>
<evidence type="ECO:0000313" key="2">
    <source>
        <dbReference type="EMBL" id="KAL3649340.1"/>
    </source>
</evidence>
<dbReference type="Proteomes" id="UP001632038">
    <property type="component" value="Unassembled WGS sequence"/>
</dbReference>
<dbReference type="PANTHER" id="PTHR33401:SF19">
    <property type="entry name" value="(RAPE) HYPOTHETICAL PROTEIN"/>
    <property type="match status" value="1"/>
</dbReference>
<reference evidence="3" key="1">
    <citation type="journal article" date="2024" name="IScience">
        <title>Strigolactones Initiate the Formation of Haustorium-like Structures in Castilleja.</title>
        <authorList>
            <person name="Buerger M."/>
            <person name="Peterson D."/>
            <person name="Chory J."/>
        </authorList>
    </citation>
    <scope>NUCLEOTIDE SEQUENCE [LARGE SCALE GENOMIC DNA]</scope>
</reference>
<accession>A0ABD3E4A8</accession>
<gene>
    <name evidence="2" type="ORF">CASFOL_005743</name>
</gene>